<evidence type="ECO:0000256" key="1">
    <source>
        <dbReference type="SAM" id="MobiDB-lite"/>
    </source>
</evidence>
<dbReference type="InterPro" id="IPR036047">
    <property type="entry name" value="F-box-like_dom_sf"/>
</dbReference>
<evidence type="ECO:0000313" key="3">
    <source>
        <dbReference type="EMBL" id="KAL3348064.1"/>
    </source>
</evidence>
<dbReference type="Proteomes" id="UP001627284">
    <property type="component" value="Unassembled WGS sequence"/>
</dbReference>
<dbReference type="InterPro" id="IPR055411">
    <property type="entry name" value="LRR_FXL15/At3g58940/PEG3-like"/>
</dbReference>
<organism evidence="3 4">
    <name type="scientific">Solanum stoloniferum</name>
    <dbReference type="NCBI Taxonomy" id="62892"/>
    <lineage>
        <taxon>Eukaryota</taxon>
        <taxon>Viridiplantae</taxon>
        <taxon>Streptophyta</taxon>
        <taxon>Embryophyta</taxon>
        <taxon>Tracheophyta</taxon>
        <taxon>Spermatophyta</taxon>
        <taxon>Magnoliopsida</taxon>
        <taxon>eudicotyledons</taxon>
        <taxon>Gunneridae</taxon>
        <taxon>Pentapetalae</taxon>
        <taxon>asterids</taxon>
        <taxon>lamiids</taxon>
        <taxon>Solanales</taxon>
        <taxon>Solanaceae</taxon>
        <taxon>Solanoideae</taxon>
        <taxon>Solaneae</taxon>
        <taxon>Solanum</taxon>
    </lineage>
</organism>
<dbReference type="PANTHER" id="PTHR31900">
    <property type="entry name" value="F-BOX/RNI SUPERFAMILY PROTEIN-RELATED"/>
    <property type="match status" value="1"/>
</dbReference>
<dbReference type="EMBL" id="JBJKTR010000013">
    <property type="protein sequence ID" value="KAL3348064.1"/>
    <property type="molecule type" value="Genomic_DNA"/>
</dbReference>
<dbReference type="Pfam" id="PF00646">
    <property type="entry name" value="F-box"/>
    <property type="match status" value="1"/>
</dbReference>
<dbReference type="InterPro" id="IPR001810">
    <property type="entry name" value="F-box_dom"/>
</dbReference>
<gene>
    <name evidence="3" type="ORF">AABB24_021622</name>
</gene>
<sequence>NISVQLKRVLPKQEFRNTKNKIMAEETLDDRLSELPDSLLLQILSLLPTEEAFTTCILSKRWQYLWTSLDTFIFSPRRFWGRNKGFRSFVDYVLSHSTASKITKFQIHCSALHNYKSQISQWLTFAVKKNVQDVVLYSPPPYIMSQSFFTCSSLITLHLAESSLVSNIVIAWKSLKTIKLEEMVVVDAEIKNLLSGCPALETIVFNNVGGFRRFEINSLKVKSLKLEGYWVDDGGESDHSFEICAPYLQHLELSQDFHDFKCSLVDVSSVVNAKITFDITCIKDLHNDYDQYSDSDEEDEDSCSDYHQGFKTLIQDYLQKLSRATELTFGTLFTQVLCILQFKGVPIPELECKHLVLELHLEKFSLYGAAGLLQASPLVETLNLEIENQPFDDSRCYFERECLVKGERIDLQSYNSSSVFPNLKNVEIVISSGMCMKEHLNWEYIRKLFKLSNFLLKNAVVLEKFVIVSKRRRCEICGIKCVSRFLSRLASNLRSSTEFVITYQELVDVSSMVKAEDNPSQESDEEEDNCSEDHQDSDDEEDSYSDYYYHDSDDDEDNFDQDSDDDEDNADQDSDDDEEDEL</sequence>
<dbReference type="Pfam" id="PF24758">
    <property type="entry name" value="LRR_At5g56370"/>
    <property type="match status" value="1"/>
</dbReference>
<feature type="compositionally biased region" description="Acidic residues" evidence="1">
    <location>
        <begin position="522"/>
        <end position="544"/>
    </location>
</feature>
<protein>
    <recommendedName>
        <fullName evidence="2">F-box domain-containing protein</fullName>
    </recommendedName>
</protein>
<dbReference type="SUPFAM" id="SSF52047">
    <property type="entry name" value="RNI-like"/>
    <property type="match status" value="1"/>
</dbReference>
<feature type="compositionally biased region" description="Acidic residues" evidence="1">
    <location>
        <begin position="552"/>
        <end position="582"/>
    </location>
</feature>
<dbReference type="InterPro" id="IPR032675">
    <property type="entry name" value="LRR_dom_sf"/>
</dbReference>
<comment type="caution">
    <text evidence="3">The sequence shown here is derived from an EMBL/GenBank/DDBJ whole genome shotgun (WGS) entry which is preliminary data.</text>
</comment>
<reference evidence="3 4" key="1">
    <citation type="submission" date="2024-05" db="EMBL/GenBank/DDBJ databases">
        <title>De novo assembly of an allotetraploid wild potato.</title>
        <authorList>
            <person name="Hosaka A.J."/>
        </authorList>
    </citation>
    <scope>NUCLEOTIDE SEQUENCE [LARGE SCALE GENOMIC DNA]</scope>
    <source>
        <tissue evidence="3">Young leaves</tissue>
    </source>
</reference>
<proteinExistence type="predicted"/>
<feature type="region of interest" description="Disordered" evidence="1">
    <location>
        <begin position="512"/>
        <end position="582"/>
    </location>
</feature>
<dbReference type="SMART" id="SM00256">
    <property type="entry name" value="FBOX"/>
    <property type="match status" value="1"/>
</dbReference>
<dbReference type="AlphaFoldDB" id="A0ABD2SW58"/>
<accession>A0ABD2SW58</accession>
<dbReference type="Gene3D" id="3.80.10.10">
    <property type="entry name" value="Ribonuclease Inhibitor"/>
    <property type="match status" value="1"/>
</dbReference>
<name>A0ABD2SW58_9SOLN</name>
<keyword evidence="4" id="KW-1185">Reference proteome</keyword>
<dbReference type="SUPFAM" id="SSF81383">
    <property type="entry name" value="F-box domain"/>
    <property type="match status" value="1"/>
</dbReference>
<feature type="domain" description="F-box" evidence="2">
    <location>
        <begin position="29"/>
        <end position="83"/>
    </location>
</feature>
<feature type="non-terminal residue" evidence="3">
    <location>
        <position position="1"/>
    </location>
</feature>
<dbReference type="Gene3D" id="1.20.1280.50">
    <property type="match status" value="1"/>
</dbReference>
<evidence type="ECO:0000259" key="2">
    <source>
        <dbReference type="PROSITE" id="PS50181"/>
    </source>
</evidence>
<dbReference type="PANTHER" id="PTHR31900:SF32">
    <property type="entry name" value="F-BOX_RNI_FBD-LIKE DOMAIN PROTEIN"/>
    <property type="match status" value="1"/>
</dbReference>
<dbReference type="PROSITE" id="PS50181">
    <property type="entry name" value="FBOX"/>
    <property type="match status" value="1"/>
</dbReference>
<evidence type="ECO:0000313" key="4">
    <source>
        <dbReference type="Proteomes" id="UP001627284"/>
    </source>
</evidence>
<dbReference type="InterPro" id="IPR050232">
    <property type="entry name" value="FBL13/AtMIF1-like"/>
</dbReference>